<sequence>MNLKFDRVASIVFLVLGILIIIESQKISESAYGSQIGPSTFPFVLGIVLIGLSILLFFETIRHQAMYKIVQEKEGGKSSNFKRFLIIFISAVAYAFLLEKLGYLITTFAFLLISFQTLERGKWVSSIIVAAAFSAIIYFGFVNVLGGSLPKFPL</sequence>
<feature type="domain" description="DUF1468" evidence="2">
    <location>
        <begin position="8"/>
        <end position="150"/>
    </location>
</feature>
<evidence type="ECO:0000313" key="3">
    <source>
        <dbReference type="EMBL" id="MBD8034561.1"/>
    </source>
</evidence>
<accession>A0ABR8XRJ4</accession>
<keyword evidence="4" id="KW-1185">Reference proteome</keyword>
<dbReference type="RefSeq" id="WP_191705059.1">
    <property type="nucleotide sequence ID" value="NZ_JACSPW010000018.1"/>
</dbReference>
<keyword evidence="1" id="KW-0812">Transmembrane</keyword>
<evidence type="ECO:0000313" key="4">
    <source>
        <dbReference type="Proteomes" id="UP000600565"/>
    </source>
</evidence>
<protein>
    <submittedName>
        <fullName evidence="3">Tripartite tricarboxylate transporter TctB family protein</fullName>
    </submittedName>
</protein>
<organism evidence="3 4">
    <name type="scientific">Solibacillus merdavium</name>
    <dbReference type="NCBI Taxonomy" id="2762218"/>
    <lineage>
        <taxon>Bacteria</taxon>
        <taxon>Bacillati</taxon>
        <taxon>Bacillota</taxon>
        <taxon>Bacilli</taxon>
        <taxon>Bacillales</taxon>
        <taxon>Caryophanaceae</taxon>
        <taxon>Solibacillus</taxon>
    </lineage>
</organism>
<feature type="transmembrane region" description="Helical" evidence="1">
    <location>
        <begin position="84"/>
        <end position="111"/>
    </location>
</feature>
<evidence type="ECO:0000256" key="1">
    <source>
        <dbReference type="SAM" id="Phobius"/>
    </source>
</evidence>
<proteinExistence type="predicted"/>
<keyword evidence="1" id="KW-0472">Membrane</keyword>
<feature type="transmembrane region" description="Helical" evidence="1">
    <location>
        <begin position="40"/>
        <end position="58"/>
    </location>
</feature>
<dbReference type="Pfam" id="PF07331">
    <property type="entry name" value="TctB"/>
    <property type="match status" value="1"/>
</dbReference>
<dbReference type="Proteomes" id="UP000600565">
    <property type="component" value="Unassembled WGS sequence"/>
</dbReference>
<name>A0ABR8XRJ4_9BACL</name>
<evidence type="ECO:0000259" key="2">
    <source>
        <dbReference type="Pfam" id="PF07331"/>
    </source>
</evidence>
<keyword evidence="1" id="KW-1133">Transmembrane helix</keyword>
<dbReference type="InterPro" id="IPR009936">
    <property type="entry name" value="DUF1468"/>
</dbReference>
<gene>
    <name evidence="3" type="ORF">H9632_15940</name>
</gene>
<feature type="transmembrane region" description="Helical" evidence="1">
    <location>
        <begin position="123"/>
        <end position="145"/>
    </location>
</feature>
<comment type="caution">
    <text evidence="3">The sequence shown here is derived from an EMBL/GenBank/DDBJ whole genome shotgun (WGS) entry which is preliminary data.</text>
</comment>
<reference evidence="3 4" key="1">
    <citation type="submission" date="2020-08" db="EMBL/GenBank/DDBJ databases">
        <title>A Genomic Blueprint of the Chicken Gut Microbiome.</title>
        <authorList>
            <person name="Gilroy R."/>
            <person name="Ravi A."/>
            <person name="Getino M."/>
            <person name="Pursley I."/>
            <person name="Horton D.L."/>
            <person name="Alikhan N.-F."/>
            <person name="Baker D."/>
            <person name="Gharbi K."/>
            <person name="Hall N."/>
            <person name="Watson M."/>
            <person name="Adriaenssens E.M."/>
            <person name="Foster-Nyarko E."/>
            <person name="Jarju S."/>
            <person name="Secka A."/>
            <person name="Antonio M."/>
            <person name="Oren A."/>
            <person name="Chaudhuri R."/>
            <person name="La Ragione R.M."/>
            <person name="Hildebrand F."/>
            <person name="Pallen M.J."/>
        </authorList>
    </citation>
    <scope>NUCLEOTIDE SEQUENCE [LARGE SCALE GENOMIC DNA]</scope>
    <source>
        <strain evidence="3 4">Sa1YVA6</strain>
    </source>
</reference>
<dbReference type="EMBL" id="JACSPW010000018">
    <property type="protein sequence ID" value="MBD8034561.1"/>
    <property type="molecule type" value="Genomic_DNA"/>
</dbReference>